<dbReference type="Pfam" id="PF01497">
    <property type="entry name" value="Peripla_BP_2"/>
    <property type="match status" value="1"/>
</dbReference>
<dbReference type="RefSeq" id="WP_012064701.1">
    <property type="nucleotide sequence ID" value="NC_009633.1"/>
</dbReference>
<accession>A6TU73</accession>
<dbReference type="KEGG" id="amt:Amet_3619"/>
<keyword evidence="2" id="KW-0732">Signal</keyword>
<dbReference type="AlphaFoldDB" id="A6TU73"/>
<dbReference type="InterPro" id="IPR002491">
    <property type="entry name" value="ABC_transptr_periplasmic_BD"/>
</dbReference>
<sequence length="327" mass="36162">MKNKKILLLIIGVLLMIGLFTGCAAQQEEITEGEIPEEVLDETEKRYPLEITDGLGYDIIIEAKPERIISISPSQTEILYALGLGDRLVGVSDYCDYPEEALTKEKVGSSWTVNVERIIELMPDVVFTFGDSQPEAMQQIAAAGITVVRYVPESIDEIFETMRSTGEITDTVAEAESVIAEMAEKRDAIINAVAGRETIRVFYQMWDEPLMTAGPSSFIDELIVLAGGENIAGDAQGAYPQYSVEVMVEKDPEVFLAPAHMGDETDLTEEQEQELIKEIKSRPGYSEITAIKEDRVEVLEPNVVSRPGARIIEAFEVIAKAVHPDLF</sequence>
<dbReference type="PROSITE" id="PS51257">
    <property type="entry name" value="PROKAR_LIPOPROTEIN"/>
    <property type="match status" value="1"/>
</dbReference>
<evidence type="ECO:0000313" key="5">
    <source>
        <dbReference type="Proteomes" id="UP000001572"/>
    </source>
</evidence>
<dbReference type="PROSITE" id="PS50983">
    <property type="entry name" value="FE_B12_PBP"/>
    <property type="match status" value="1"/>
</dbReference>
<proteinExistence type="inferred from homology"/>
<gene>
    <name evidence="4" type="ordered locus">Amet_3619</name>
</gene>
<feature type="domain" description="Fe/B12 periplasmic-binding" evidence="3">
    <location>
        <begin position="67"/>
        <end position="326"/>
    </location>
</feature>
<dbReference type="OrthoDB" id="9816357at2"/>
<dbReference type="SUPFAM" id="SSF53807">
    <property type="entry name" value="Helical backbone' metal receptor"/>
    <property type="match status" value="1"/>
</dbReference>
<evidence type="ECO:0000256" key="2">
    <source>
        <dbReference type="ARBA" id="ARBA00022729"/>
    </source>
</evidence>
<dbReference type="HOGENOM" id="CLU_038034_2_8_9"/>
<reference evidence="5" key="1">
    <citation type="journal article" date="2016" name="Genome Announc.">
        <title>Complete genome sequence of Alkaliphilus metalliredigens strain QYMF, an alkaliphilic and metal-reducing bacterium isolated from borax-contaminated leachate ponds.</title>
        <authorList>
            <person name="Hwang C."/>
            <person name="Copeland A."/>
            <person name="Lucas S."/>
            <person name="Lapidus A."/>
            <person name="Barry K."/>
            <person name="Detter J.C."/>
            <person name="Glavina Del Rio T."/>
            <person name="Hammon N."/>
            <person name="Israni S."/>
            <person name="Dalin E."/>
            <person name="Tice H."/>
            <person name="Pitluck S."/>
            <person name="Chertkov O."/>
            <person name="Brettin T."/>
            <person name="Bruce D."/>
            <person name="Han C."/>
            <person name="Schmutz J."/>
            <person name="Larimer F."/>
            <person name="Land M.L."/>
            <person name="Hauser L."/>
            <person name="Kyrpides N."/>
            <person name="Mikhailova N."/>
            <person name="Ye Q."/>
            <person name="Zhou J."/>
            <person name="Richardson P."/>
            <person name="Fields M.W."/>
        </authorList>
    </citation>
    <scope>NUCLEOTIDE SEQUENCE [LARGE SCALE GENOMIC DNA]</scope>
    <source>
        <strain evidence="5">QYMF</strain>
    </source>
</reference>
<protein>
    <submittedName>
        <fullName evidence="4">Periplasmic binding protein</fullName>
    </submittedName>
</protein>
<dbReference type="PANTHER" id="PTHR30535">
    <property type="entry name" value="VITAMIN B12-BINDING PROTEIN"/>
    <property type="match status" value="1"/>
</dbReference>
<evidence type="ECO:0000313" key="4">
    <source>
        <dbReference type="EMBL" id="ABR49741.1"/>
    </source>
</evidence>
<dbReference type="InterPro" id="IPR054828">
    <property type="entry name" value="Vit_B12_bind_prot"/>
</dbReference>
<dbReference type="PANTHER" id="PTHR30535:SF34">
    <property type="entry name" value="MOLYBDATE-BINDING PROTEIN MOLA"/>
    <property type="match status" value="1"/>
</dbReference>
<dbReference type="STRING" id="293826.Amet_3619"/>
<dbReference type="InterPro" id="IPR050902">
    <property type="entry name" value="ABC_Transporter_SBP"/>
</dbReference>
<keyword evidence="5" id="KW-1185">Reference proteome</keyword>
<dbReference type="CDD" id="cd01144">
    <property type="entry name" value="BtuF"/>
    <property type="match status" value="1"/>
</dbReference>
<organism evidence="4 5">
    <name type="scientific">Alkaliphilus metalliredigens (strain QYMF)</name>
    <dbReference type="NCBI Taxonomy" id="293826"/>
    <lineage>
        <taxon>Bacteria</taxon>
        <taxon>Bacillati</taxon>
        <taxon>Bacillota</taxon>
        <taxon>Clostridia</taxon>
        <taxon>Peptostreptococcales</taxon>
        <taxon>Natronincolaceae</taxon>
        <taxon>Alkaliphilus</taxon>
    </lineage>
</organism>
<evidence type="ECO:0000256" key="1">
    <source>
        <dbReference type="ARBA" id="ARBA00008814"/>
    </source>
</evidence>
<name>A6TU73_ALKMQ</name>
<dbReference type="eggNOG" id="COG0614">
    <property type="taxonomic scope" value="Bacteria"/>
</dbReference>
<dbReference type="EMBL" id="CP000724">
    <property type="protein sequence ID" value="ABR49741.1"/>
    <property type="molecule type" value="Genomic_DNA"/>
</dbReference>
<dbReference type="NCBIfam" id="NF038402">
    <property type="entry name" value="TroA_like"/>
    <property type="match status" value="1"/>
</dbReference>
<dbReference type="Proteomes" id="UP000001572">
    <property type="component" value="Chromosome"/>
</dbReference>
<dbReference type="GO" id="GO:0071281">
    <property type="term" value="P:cellular response to iron ion"/>
    <property type="evidence" value="ECO:0007669"/>
    <property type="project" value="TreeGrafter"/>
</dbReference>
<dbReference type="Gene3D" id="3.40.50.1980">
    <property type="entry name" value="Nitrogenase molybdenum iron protein domain"/>
    <property type="match status" value="2"/>
</dbReference>
<comment type="similarity">
    <text evidence="1">Belongs to the bacterial solute-binding protein 8 family.</text>
</comment>
<evidence type="ECO:0000259" key="3">
    <source>
        <dbReference type="PROSITE" id="PS50983"/>
    </source>
</evidence>